<keyword evidence="2" id="KW-1185">Reference proteome</keyword>
<dbReference type="RefSeq" id="WP_089872949.1">
    <property type="nucleotide sequence ID" value="NZ_FNBH01000002.1"/>
</dbReference>
<dbReference type="AlphaFoldDB" id="A0A1G7LLZ9"/>
<dbReference type="OrthoDB" id="1258927at2"/>
<dbReference type="Proteomes" id="UP000199203">
    <property type="component" value="Unassembled WGS sequence"/>
</dbReference>
<accession>A0A1G7LLZ9</accession>
<proteinExistence type="predicted"/>
<sequence>MKQILILLLFNIIFVDSQIKLNKKSEVEILFLSDKIYLNKMLKGENLEVKIINNTNCTYIIDPYSFREDNNVVDSKNNFILPIKYFTKGYYERFDDQQCEEDLIILKPKEEKLAKLSIFTIRGNYDINNGDKYYLKLQSFENRYTVIQYGCENYINTLEKKGYKMFEDIIEADIPFYP</sequence>
<reference evidence="2" key="1">
    <citation type="submission" date="2016-10" db="EMBL/GenBank/DDBJ databases">
        <authorList>
            <person name="Varghese N."/>
            <person name="Submissions S."/>
        </authorList>
    </citation>
    <scope>NUCLEOTIDE SEQUENCE [LARGE SCALE GENOMIC DNA]</scope>
    <source>
        <strain evidence="2">DSM 19684</strain>
    </source>
</reference>
<evidence type="ECO:0000313" key="2">
    <source>
        <dbReference type="Proteomes" id="UP000199203"/>
    </source>
</evidence>
<gene>
    <name evidence="1" type="ORF">SAMN05421825_1543</name>
</gene>
<dbReference type="EMBL" id="FNBH01000002">
    <property type="protein sequence ID" value="SDF50572.1"/>
    <property type="molecule type" value="Genomic_DNA"/>
</dbReference>
<evidence type="ECO:0000313" key="1">
    <source>
        <dbReference type="EMBL" id="SDF50572.1"/>
    </source>
</evidence>
<dbReference type="STRING" id="454006.SAMN05421825_1543"/>
<protein>
    <submittedName>
        <fullName evidence="1">Uncharacterized protein</fullName>
    </submittedName>
</protein>
<name>A0A1G7LLZ9_9FLAO</name>
<organism evidence="1 2">
    <name type="scientific">Epilithonimonas hungarica</name>
    <dbReference type="NCBI Taxonomy" id="454006"/>
    <lineage>
        <taxon>Bacteria</taxon>
        <taxon>Pseudomonadati</taxon>
        <taxon>Bacteroidota</taxon>
        <taxon>Flavobacteriia</taxon>
        <taxon>Flavobacteriales</taxon>
        <taxon>Weeksellaceae</taxon>
        <taxon>Chryseobacterium group</taxon>
        <taxon>Epilithonimonas</taxon>
    </lineage>
</organism>